<evidence type="ECO:0000256" key="4">
    <source>
        <dbReference type="ARBA" id="ARBA00038058"/>
    </source>
</evidence>
<dbReference type="Pfam" id="PF00929">
    <property type="entry name" value="RNase_T"/>
    <property type="match status" value="1"/>
</dbReference>
<proteinExistence type="inferred from homology"/>
<dbReference type="Pfam" id="PF13307">
    <property type="entry name" value="Helicase_C_2"/>
    <property type="match status" value="1"/>
</dbReference>
<keyword evidence="6" id="KW-0269">Exonuclease</keyword>
<sequence>MEGITDIIKIKNNIISVLDNVVFLDIETSGLNPSKSEIIEIGAIKIEGTNKFTFETLIKNKREIPLEIFSLCTGLKKEDFKNALELNIVKKKLIEFVEDKTIICHNALFEKSFFDIYIPELKNEIIDSMELAAILEPYHREFNLDYLKKTITNDKKNESHRALDDAMDTIKIVNSLLMRLNKEESEITLEPLSFKINSYLNKFGLPNWNWSKHIDNGNYNVSDDCVRYKNDKNNNIKRDNEKEKEVFNKIHSKHSPYEDLLKDESIWANKEGFIYEFRPGQHELTKTIRETFRGNSGSAKVACIEAPTGIGKSVGYLLPAILEARLRSQRIIISTDTKELQTQLINKDIPNILNSLGLNNKVSYGYIKGKNNYICVEKLEGYKSDYTSEDTTVLDVLGIIYLERLVEEGNYGDIEEINYWVINHFAGIENHIIYASCDPNLCRPKKCIKNCLYKRRVEELKEEDITVINHSLLAKWPYKEEKPIENLIVDEAHNLTEKGYEFFSSIVDSRSFKYFLQEMYPYENIYNSPFAYNKKLRKMKMFDKFYNHIRLDRTQKDKISTNINLIVQEIDSLLMYGESSDYKNASMYNLRWELNLQENDVASKVRKDNDYISLTYKAYTDRVKLSCETIIRNLSSMLVIIDRNMDDDSCDKESDIYKFGKSRFMDMECIKTTMQAFLEYSEEDEVARIVDIDRDFRHFEFRVVPLNLADLFEENILSTLSSGIFLSATLSIGNKMDYFKRALGINRVGNVEKIIDPIYDYKKRLSVISINDISSYKNDNFIDDMSEIISDICDITNGHTLCLFNSKDRQKKTYDILKGYLHEKDIEIYNDKKGIKVLKNIDKKCVVLGSKGCFEGVDVPGDGLICATMDKIPNLNPKDPLYSTIMHKYNIPYHAINYPQLAIKVKQALGRILRSKYDYGCFVIFNSGSNLATLRMLERDLHGCKILSMNRANMYKNIESHLKKSRQEVIKSAIIDISKSLKNINFEDMKKVEEYINKEIKNRTLMSRVQYMNNFEKTFKIKYFDITYLINKDKLI</sequence>
<accession>A0ABR7JNN4</accession>
<evidence type="ECO:0000256" key="2">
    <source>
        <dbReference type="ARBA" id="ARBA00022801"/>
    </source>
</evidence>
<feature type="domain" description="Helicase ATP-binding" evidence="5">
    <location>
        <begin position="267"/>
        <end position="548"/>
    </location>
</feature>
<dbReference type="InterPro" id="IPR012337">
    <property type="entry name" value="RNaseH-like_sf"/>
</dbReference>
<dbReference type="CDD" id="cd06127">
    <property type="entry name" value="DEDDh"/>
    <property type="match status" value="1"/>
</dbReference>
<dbReference type="Gene3D" id="3.30.420.10">
    <property type="entry name" value="Ribonuclease H-like superfamily/Ribonuclease H"/>
    <property type="match status" value="1"/>
</dbReference>
<evidence type="ECO:0000256" key="3">
    <source>
        <dbReference type="ARBA" id="ARBA00022840"/>
    </source>
</evidence>
<dbReference type="PANTHER" id="PTHR11472">
    <property type="entry name" value="DNA REPAIR DEAD HELICASE RAD3/XP-D SUBFAMILY MEMBER"/>
    <property type="match status" value="1"/>
</dbReference>
<name>A0ABR7JNN4_9FIRM</name>
<organism evidence="6 7">
    <name type="scientific">Romboutsia faecis</name>
    <dbReference type="NCBI Taxonomy" id="2764597"/>
    <lineage>
        <taxon>Bacteria</taxon>
        <taxon>Bacillati</taxon>
        <taxon>Bacillota</taxon>
        <taxon>Clostridia</taxon>
        <taxon>Peptostreptococcales</taxon>
        <taxon>Peptostreptococcaceae</taxon>
        <taxon>Romboutsia</taxon>
    </lineage>
</organism>
<gene>
    <name evidence="6" type="ORF">H8923_06150</name>
</gene>
<dbReference type="InterPro" id="IPR013520">
    <property type="entry name" value="Ribonucl_H"/>
</dbReference>
<dbReference type="InterPro" id="IPR014013">
    <property type="entry name" value="Helic_SF1/SF2_ATP-bd_DinG/Rad3"/>
</dbReference>
<comment type="caution">
    <text evidence="6">The sequence shown here is derived from an EMBL/GenBank/DDBJ whole genome shotgun (WGS) entry which is preliminary data.</text>
</comment>
<dbReference type="SMART" id="SM00479">
    <property type="entry name" value="EXOIII"/>
    <property type="match status" value="1"/>
</dbReference>
<evidence type="ECO:0000256" key="1">
    <source>
        <dbReference type="ARBA" id="ARBA00022741"/>
    </source>
</evidence>
<dbReference type="Proteomes" id="UP000609849">
    <property type="component" value="Unassembled WGS sequence"/>
</dbReference>
<reference evidence="6 7" key="1">
    <citation type="submission" date="2020-08" db="EMBL/GenBank/DDBJ databases">
        <authorList>
            <person name="Liu C."/>
            <person name="Sun Q."/>
        </authorList>
    </citation>
    <scope>NUCLEOTIDE SEQUENCE [LARGE SCALE GENOMIC DNA]</scope>
    <source>
        <strain evidence="6 7">NSJ-18</strain>
    </source>
</reference>
<dbReference type="SUPFAM" id="SSF52540">
    <property type="entry name" value="P-loop containing nucleoside triphosphate hydrolases"/>
    <property type="match status" value="1"/>
</dbReference>
<dbReference type="PANTHER" id="PTHR11472:SF34">
    <property type="entry name" value="REGULATOR OF TELOMERE ELONGATION HELICASE 1"/>
    <property type="match status" value="1"/>
</dbReference>
<dbReference type="InterPro" id="IPR006555">
    <property type="entry name" value="ATP-dep_Helicase_C"/>
</dbReference>
<evidence type="ECO:0000313" key="6">
    <source>
        <dbReference type="EMBL" id="MBC5996338.1"/>
    </source>
</evidence>
<keyword evidence="2" id="KW-0378">Hydrolase</keyword>
<evidence type="ECO:0000313" key="7">
    <source>
        <dbReference type="Proteomes" id="UP000609849"/>
    </source>
</evidence>
<dbReference type="RefSeq" id="WP_153972033.1">
    <property type="nucleotide sequence ID" value="NZ_JACRWE010000002.1"/>
</dbReference>
<keyword evidence="3" id="KW-0067">ATP-binding</keyword>
<dbReference type="GO" id="GO:0004527">
    <property type="term" value="F:exonuclease activity"/>
    <property type="evidence" value="ECO:0007669"/>
    <property type="project" value="UniProtKB-KW"/>
</dbReference>
<dbReference type="InterPro" id="IPR027417">
    <property type="entry name" value="P-loop_NTPase"/>
</dbReference>
<dbReference type="InterPro" id="IPR036397">
    <property type="entry name" value="RNaseH_sf"/>
</dbReference>
<dbReference type="InterPro" id="IPR045028">
    <property type="entry name" value="DinG/Rad3-like"/>
</dbReference>
<protein>
    <submittedName>
        <fullName evidence="6">Exonuclease</fullName>
    </submittedName>
</protein>
<dbReference type="SMART" id="SM00487">
    <property type="entry name" value="DEXDc"/>
    <property type="match status" value="1"/>
</dbReference>
<keyword evidence="7" id="KW-1185">Reference proteome</keyword>
<dbReference type="SMART" id="SM00491">
    <property type="entry name" value="HELICc2"/>
    <property type="match status" value="1"/>
</dbReference>
<dbReference type="InterPro" id="IPR014001">
    <property type="entry name" value="Helicase_ATP-bd"/>
</dbReference>
<dbReference type="EMBL" id="JACRWE010000002">
    <property type="protein sequence ID" value="MBC5996338.1"/>
    <property type="molecule type" value="Genomic_DNA"/>
</dbReference>
<comment type="similarity">
    <text evidence="4">Belongs to the helicase family. DinG subfamily.</text>
</comment>
<dbReference type="SUPFAM" id="SSF53098">
    <property type="entry name" value="Ribonuclease H-like"/>
    <property type="match status" value="1"/>
</dbReference>
<keyword evidence="6" id="KW-0540">Nuclease</keyword>
<keyword evidence="1" id="KW-0547">Nucleotide-binding</keyword>
<dbReference type="Gene3D" id="3.40.50.300">
    <property type="entry name" value="P-loop containing nucleotide triphosphate hydrolases"/>
    <property type="match status" value="2"/>
</dbReference>
<dbReference type="PROSITE" id="PS51193">
    <property type="entry name" value="HELICASE_ATP_BIND_2"/>
    <property type="match status" value="1"/>
</dbReference>
<evidence type="ECO:0000259" key="5">
    <source>
        <dbReference type="PROSITE" id="PS51193"/>
    </source>
</evidence>